<accession>A0A6A4ZF65</accession>
<proteinExistence type="predicted"/>
<evidence type="ECO:0000313" key="2">
    <source>
        <dbReference type="Proteomes" id="UP000469452"/>
    </source>
</evidence>
<organism evidence="1 2">
    <name type="scientific">Aphanomyces astaci</name>
    <name type="common">Crayfish plague agent</name>
    <dbReference type="NCBI Taxonomy" id="112090"/>
    <lineage>
        <taxon>Eukaryota</taxon>
        <taxon>Sar</taxon>
        <taxon>Stramenopiles</taxon>
        <taxon>Oomycota</taxon>
        <taxon>Saprolegniomycetes</taxon>
        <taxon>Saprolegniales</taxon>
        <taxon>Verrucalvaceae</taxon>
        <taxon>Aphanomyces</taxon>
    </lineage>
</organism>
<reference evidence="1 2" key="1">
    <citation type="submission" date="2019-06" db="EMBL/GenBank/DDBJ databases">
        <title>Genomics analysis of Aphanomyces spp. identifies a new class of oomycete effector associated with host adaptation.</title>
        <authorList>
            <person name="Gaulin E."/>
        </authorList>
    </citation>
    <scope>NUCLEOTIDE SEQUENCE [LARGE SCALE GENOMIC DNA]</scope>
    <source>
        <strain evidence="1 2">E</strain>
    </source>
</reference>
<dbReference type="EMBL" id="VJMI01019843">
    <property type="protein sequence ID" value="KAF0706248.1"/>
    <property type="molecule type" value="Genomic_DNA"/>
</dbReference>
<dbReference type="Proteomes" id="UP000469452">
    <property type="component" value="Unassembled WGS sequence"/>
</dbReference>
<comment type="caution">
    <text evidence="1">The sequence shown here is derived from an EMBL/GenBank/DDBJ whole genome shotgun (WGS) entry which is preliminary data.</text>
</comment>
<gene>
    <name evidence="1" type="ORF">AaE_014213</name>
</gene>
<name>A0A6A4ZF65_APHAT</name>
<sequence length="59" mass="6786">FMGPLPDGQTRDEFPMAYLEHIADEVIADVDVNRMHRCSLRVEYFYGCAENMEDMEVGA</sequence>
<dbReference type="AlphaFoldDB" id="A0A6A4ZF65"/>
<protein>
    <submittedName>
        <fullName evidence="1">Uncharacterized protein</fullName>
    </submittedName>
</protein>
<feature type="non-terminal residue" evidence="1">
    <location>
        <position position="1"/>
    </location>
</feature>
<evidence type="ECO:0000313" key="1">
    <source>
        <dbReference type="EMBL" id="KAF0706248.1"/>
    </source>
</evidence>